<keyword evidence="5" id="KW-0274">FAD</keyword>
<dbReference type="GO" id="GO:0071949">
    <property type="term" value="F:FAD binding"/>
    <property type="evidence" value="ECO:0007669"/>
    <property type="project" value="InterPro"/>
</dbReference>
<dbReference type="Gene3D" id="3.50.50.60">
    <property type="entry name" value="FAD/NAD(P)-binding domain"/>
    <property type="match status" value="2"/>
</dbReference>
<keyword evidence="7" id="KW-0503">Monooxygenase</keyword>
<evidence type="ECO:0000256" key="4">
    <source>
        <dbReference type="ARBA" id="ARBA00022630"/>
    </source>
</evidence>
<dbReference type="EMBL" id="CYHH01000002">
    <property type="protein sequence ID" value="CUB05670.1"/>
    <property type="molecule type" value="Genomic_DNA"/>
</dbReference>
<dbReference type="RefSeq" id="WP_055422814.1">
    <property type="nucleotide sequence ID" value="NZ_CYHH01000002.1"/>
</dbReference>
<evidence type="ECO:0000256" key="1">
    <source>
        <dbReference type="ARBA" id="ARBA00001974"/>
    </source>
</evidence>
<dbReference type="PANTHER" id="PTHR43876:SF8">
    <property type="entry name" value="2-OCTAPRENYL-6-METHOXYPHENOL HYDROXYLASE"/>
    <property type="match status" value="1"/>
</dbReference>
<keyword evidence="6" id="KW-0560">Oxidoreductase</keyword>
<comment type="cofactor">
    <cofactor evidence="1">
        <name>FAD</name>
        <dbReference type="ChEBI" id="CHEBI:57692"/>
    </cofactor>
</comment>
<evidence type="ECO:0000256" key="3">
    <source>
        <dbReference type="ARBA" id="ARBA00005349"/>
    </source>
</evidence>
<evidence type="ECO:0000256" key="5">
    <source>
        <dbReference type="ARBA" id="ARBA00022827"/>
    </source>
</evidence>
<evidence type="ECO:0000313" key="9">
    <source>
        <dbReference type="EMBL" id="CUB05670.1"/>
    </source>
</evidence>
<dbReference type="NCBIfam" id="TIGR01988">
    <property type="entry name" value="Ubi-OHases"/>
    <property type="match status" value="1"/>
</dbReference>
<dbReference type="Proteomes" id="UP000182108">
    <property type="component" value="Unassembled WGS sequence"/>
</dbReference>
<dbReference type="AlphaFoldDB" id="A0A0K6IRD8"/>
<organism evidence="9 10">
    <name type="scientific">Tepidiphilus thermophilus</name>
    <dbReference type="NCBI Taxonomy" id="876478"/>
    <lineage>
        <taxon>Bacteria</taxon>
        <taxon>Pseudomonadati</taxon>
        <taxon>Pseudomonadota</taxon>
        <taxon>Hydrogenophilia</taxon>
        <taxon>Hydrogenophilales</taxon>
        <taxon>Hydrogenophilaceae</taxon>
        <taxon>Tepidiphilus</taxon>
    </lineage>
</organism>
<evidence type="ECO:0000313" key="10">
    <source>
        <dbReference type="Proteomes" id="UP000182108"/>
    </source>
</evidence>
<dbReference type="InterPro" id="IPR010971">
    <property type="entry name" value="UbiH/COQ6"/>
</dbReference>
<sequence length="378" mass="41165">MTPPPSSSSEVAVVGAGPVGLTLALWLHELGRDAMVFDARPRARLTDDARVLALSLGTWRQFERLQIAERLPATPIRTIHVSQRGFGRVRLEAHTLGVPLFGAVVRASDLITALLEAAQTRGIAVLDETPVESAEAQSERIALRTPKGAFHARLCARAEGRLPAEAEGVVSHDYGQSALIGWVHAEGLAPESAVERFTPQGPAALLPDHGQWTFVHVLPHGEAGQAAALPDAAYLERLERAFGNRWRLGGIHGRAAYPLVLRWRRRPVAERTVWLGNAAQTLHPVAGQGFNLAARDVGTLVELLREADDPGSAWTLERYARRRAPDRRLTIGLTDGFARGFLPREGLIPLARGAALFALDACLPLKARFAQQMMFGWR</sequence>
<name>A0A0K6IRD8_9PROT</name>
<evidence type="ECO:0000259" key="8">
    <source>
        <dbReference type="Pfam" id="PF01494"/>
    </source>
</evidence>
<protein>
    <submittedName>
        <fullName evidence="9">2-octaprenyl-6-methoxyphenol hydroxylase</fullName>
    </submittedName>
</protein>
<comment type="pathway">
    <text evidence="2">Cofactor biosynthesis; ubiquinone biosynthesis.</text>
</comment>
<dbReference type="GO" id="GO:0006744">
    <property type="term" value="P:ubiquinone biosynthetic process"/>
    <property type="evidence" value="ECO:0007669"/>
    <property type="project" value="UniProtKB-UniPathway"/>
</dbReference>
<dbReference type="Pfam" id="PF01494">
    <property type="entry name" value="FAD_binding_3"/>
    <property type="match status" value="1"/>
</dbReference>
<evidence type="ECO:0000256" key="7">
    <source>
        <dbReference type="ARBA" id="ARBA00023033"/>
    </source>
</evidence>
<dbReference type="InterPro" id="IPR051205">
    <property type="entry name" value="UbiH/COQ6_monooxygenase"/>
</dbReference>
<feature type="domain" description="FAD-binding" evidence="8">
    <location>
        <begin position="10"/>
        <end position="325"/>
    </location>
</feature>
<dbReference type="SUPFAM" id="SSF51905">
    <property type="entry name" value="FAD/NAD(P)-binding domain"/>
    <property type="match status" value="1"/>
</dbReference>
<dbReference type="PANTHER" id="PTHR43876">
    <property type="entry name" value="UBIQUINONE BIOSYNTHESIS MONOOXYGENASE COQ6, MITOCHONDRIAL"/>
    <property type="match status" value="1"/>
</dbReference>
<dbReference type="GO" id="GO:0008681">
    <property type="term" value="F:2-octaprenyl-6-methoxyphenol hydroxylase activity"/>
    <property type="evidence" value="ECO:0007669"/>
    <property type="project" value="TreeGrafter"/>
</dbReference>
<evidence type="ECO:0000256" key="2">
    <source>
        <dbReference type="ARBA" id="ARBA00004749"/>
    </source>
</evidence>
<keyword evidence="10" id="KW-1185">Reference proteome</keyword>
<evidence type="ECO:0000256" key="6">
    <source>
        <dbReference type="ARBA" id="ARBA00023002"/>
    </source>
</evidence>
<accession>A0A0K6IRD8</accession>
<comment type="similarity">
    <text evidence="3">Belongs to the UbiH/COQ6 family.</text>
</comment>
<gene>
    <name evidence="9" type="ORF">Ga0061068_10288</name>
</gene>
<keyword evidence="4" id="KW-0285">Flavoprotein</keyword>
<dbReference type="UniPathway" id="UPA00232"/>
<dbReference type="PRINTS" id="PR00420">
    <property type="entry name" value="RNGMNOXGNASE"/>
</dbReference>
<dbReference type="OrthoDB" id="9769565at2"/>
<reference evidence="10" key="1">
    <citation type="submission" date="2015-08" db="EMBL/GenBank/DDBJ databases">
        <authorList>
            <person name="Babu N.S."/>
            <person name="Beckwith C.J."/>
            <person name="Beseler K.G."/>
            <person name="Brison A."/>
            <person name="Carone J.V."/>
            <person name="Caskin T.P."/>
            <person name="Diamond M."/>
            <person name="Durham M.E."/>
            <person name="Foxe J.M."/>
            <person name="Go M."/>
            <person name="Henderson B.A."/>
            <person name="Jones I.B."/>
            <person name="McGettigan J.A."/>
            <person name="Micheletti S.J."/>
            <person name="Nasrallah M.E."/>
            <person name="Ortiz D."/>
            <person name="Piller C.R."/>
            <person name="Privatt S.R."/>
            <person name="Schneider S.L."/>
            <person name="Sharp S."/>
            <person name="Smith T.C."/>
            <person name="Stanton J.D."/>
            <person name="Ullery H.E."/>
            <person name="Wilson R.J."/>
            <person name="Serrano M.G."/>
            <person name="Buck G."/>
            <person name="Lee V."/>
            <person name="Wang Y."/>
            <person name="Carvalho R."/>
            <person name="Voegtly L."/>
            <person name="Shi R."/>
            <person name="Duckworth R."/>
            <person name="Johnson A."/>
            <person name="Loviza R."/>
            <person name="Walstead R."/>
            <person name="Shah Z."/>
            <person name="Kiflezghi M."/>
            <person name="Wade K."/>
            <person name="Ball S.L."/>
            <person name="Bradley K.W."/>
            <person name="Asai D.J."/>
            <person name="Bowman C.A."/>
            <person name="Russell D.A."/>
            <person name="Pope W.H."/>
            <person name="Jacobs-Sera D."/>
            <person name="Hendrix R.W."/>
            <person name="Hatfull G.F."/>
        </authorList>
    </citation>
    <scope>NUCLEOTIDE SEQUENCE [LARGE SCALE GENOMIC DNA]</scope>
    <source>
        <strain evidence="10">JCM 19170</strain>
    </source>
</reference>
<dbReference type="InterPro" id="IPR002938">
    <property type="entry name" value="FAD-bd"/>
</dbReference>
<dbReference type="InterPro" id="IPR036188">
    <property type="entry name" value="FAD/NAD-bd_sf"/>
</dbReference>
<proteinExistence type="inferred from homology"/>